<feature type="region of interest" description="Disordered" evidence="1">
    <location>
        <begin position="44"/>
        <end position="66"/>
    </location>
</feature>
<dbReference type="AlphaFoldDB" id="A0AA46NFN9"/>
<proteinExistence type="predicted"/>
<evidence type="ECO:0000256" key="1">
    <source>
        <dbReference type="SAM" id="MobiDB-lite"/>
    </source>
</evidence>
<dbReference type="RefSeq" id="WP_263514137.1">
    <property type="nucleotide sequence ID" value="NZ_CP099556.1"/>
</dbReference>
<evidence type="ECO:0000313" key="2">
    <source>
        <dbReference type="EMBL" id="UYF42522.1"/>
    </source>
</evidence>
<evidence type="ECO:0000313" key="3">
    <source>
        <dbReference type="Proteomes" id="UP001164100"/>
    </source>
</evidence>
<evidence type="ECO:0008006" key="4">
    <source>
        <dbReference type="Google" id="ProtNLM"/>
    </source>
</evidence>
<dbReference type="Proteomes" id="UP001164100">
    <property type="component" value="Chromosome"/>
</dbReference>
<sequence>MKKIVFGTVIALSILFTGCGENENKESAEVKKAKEIMAKNIIKEEEKEQKQKELRKNGQGNHLNVK</sequence>
<reference evidence="2" key="1">
    <citation type="journal article" date="2022" name="Front. Microbiol.">
        <title>Species classification and novel plasmid identifications in Arcobacter cryaerophilus and Arcobacter cryaerophilus-like organisms.</title>
        <authorList>
            <person name="Zhou G."/>
            <person name="Wang M."/>
            <person name="Wang H."/>
            <person name="Chen X."/>
            <person name="Gu Y."/>
            <person name="Shao Z."/>
            <person name="Zhang J."/>
            <person name="Zhang M."/>
        </authorList>
    </citation>
    <scope>NUCLEOTIDE SEQUENCE</scope>
    <source>
        <strain evidence="2">ICDCAC48</strain>
    </source>
</reference>
<gene>
    <name evidence="2" type="ORF">NGX11_06320</name>
</gene>
<protein>
    <recommendedName>
        <fullName evidence="4">Lipoprotein</fullName>
    </recommendedName>
</protein>
<dbReference type="PROSITE" id="PS51257">
    <property type="entry name" value="PROKAR_LIPOPROTEIN"/>
    <property type="match status" value="1"/>
</dbReference>
<organism evidence="2 3">
    <name type="scientific">Aliarcobacter cryaerophilus</name>
    <dbReference type="NCBI Taxonomy" id="28198"/>
    <lineage>
        <taxon>Bacteria</taxon>
        <taxon>Pseudomonadati</taxon>
        <taxon>Campylobacterota</taxon>
        <taxon>Epsilonproteobacteria</taxon>
        <taxon>Campylobacterales</taxon>
        <taxon>Arcobacteraceae</taxon>
        <taxon>Aliarcobacter</taxon>
    </lineage>
</organism>
<accession>A0AA46NFN9</accession>
<name>A0AA46NFN9_9BACT</name>
<dbReference type="EMBL" id="CP099556">
    <property type="protein sequence ID" value="UYF42522.1"/>
    <property type="molecule type" value="Genomic_DNA"/>
</dbReference>
<feature type="compositionally biased region" description="Basic and acidic residues" evidence="1">
    <location>
        <begin position="44"/>
        <end position="56"/>
    </location>
</feature>